<evidence type="ECO:0000259" key="8">
    <source>
        <dbReference type="PROSITE" id="PS50975"/>
    </source>
</evidence>
<dbReference type="Gene3D" id="3.40.50.20">
    <property type="match status" value="1"/>
</dbReference>
<dbReference type="Pfam" id="PF22660">
    <property type="entry name" value="RS_preATP-grasp-like"/>
    <property type="match status" value="1"/>
</dbReference>
<dbReference type="SUPFAM" id="SSF56059">
    <property type="entry name" value="Glutathione synthetase ATP-binding domain-like"/>
    <property type="match status" value="1"/>
</dbReference>
<evidence type="ECO:0000256" key="5">
    <source>
        <dbReference type="ARBA" id="ARBA00022842"/>
    </source>
</evidence>
<keyword evidence="11" id="KW-0808">Transferase</keyword>
<evidence type="ECO:0000256" key="1">
    <source>
        <dbReference type="ARBA" id="ARBA00022598"/>
    </source>
</evidence>
<dbReference type="EMBL" id="MT630731">
    <property type="protein sequence ID" value="QNO42336.1"/>
    <property type="molecule type" value="Genomic_DNA"/>
</dbReference>
<evidence type="ECO:0000313" key="11">
    <source>
        <dbReference type="EMBL" id="QNO45435.1"/>
    </source>
</evidence>
<comment type="pathway">
    <text evidence="6">Purine metabolism.</text>
</comment>
<dbReference type="PANTHER" id="PTHR43055:SF1">
    <property type="entry name" value="FORMATE-DEPENDENT PHOSPHORIBOSYLGLYCINAMIDE FORMYLTRANSFERASE"/>
    <property type="match status" value="1"/>
</dbReference>
<gene>
    <name evidence="11" type="primary">purT</name>
    <name evidence="11" type="ORF">EBNGKMBP_00007</name>
    <name evidence="10" type="ORF">FCAILLLB_00001</name>
    <name evidence="12" type="ORF">MGFDKJCL_00017</name>
    <name evidence="9" type="ORF">OJNGDDJD_00001</name>
    <name evidence="13" type="ORF">PAKOAIFC_00006</name>
</gene>
<evidence type="ECO:0000256" key="3">
    <source>
        <dbReference type="ARBA" id="ARBA00022755"/>
    </source>
</evidence>
<dbReference type="EMBL" id="MT631309">
    <property type="protein sequence ID" value="QNO48108.1"/>
    <property type="molecule type" value="Genomic_DNA"/>
</dbReference>
<dbReference type="SUPFAM" id="SSF52440">
    <property type="entry name" value="PreATP-grasp domain"/>
    <property type="match status" value="1"/>
</dbReference>
<dbReference type="AlphaFoldDB" id="A0A7G9YBQ1"/>
<reference evidence="11" key="1">
    <citation type="submission" date="2020-06" db="EMBL/GenBank/DDBJ databases">
        <title>Unique genomic features of the anaerobic methanotrophic archaea.</title>
        <authorList>
            <person name="Chadwick G.L."/>
            <person name="Skennerton C.T."/>
            <person name="Laso-Perez R."/>
            <person name="Leu A.O."/>
            <person name="Speth D.R."/>
            <person name="Yu H."/>
            <person name="Morgan-Lang C."/>
            <person name="Hatzenpichler R."/>
            <person name="Goudeau D."/>
            <person name="Malmstrom R."/>
            <person name="Brazelton W.J."/>
            <person name="Woyke T."/>
            <person name="Hallam S.J."/>
            <person name="Tyson G.W."/>
            <person name="Wegener G."/>
            <person name="Boetius A."/>
            <person name="Orphan V."/>
        </authorList>
    </citation>
    <scope>NUCLEOTIDE SEQUENCE</scope>
</reference>
<dbReference type="EMBL" id="MT630618">
    <property type="protein sequence ID" value="QNO41308.1"/>
    <property type="molecule type" value="Genomic_DNA"/>
</dbReference>
<dbReference type="EC" id="2.1.2.-" evidence="11"/>
<evidence type="ECO:0000256" key="4">
    <source>
        <dbReference type="ARBA" id="ARBA00022840"/>
    </source>
</evidence>
<keyword evidence="4 7" id="KW-0067">ATP-binding</keyword>
<dbReference type="PROSITE" id="PS50975">
    <property type="entry name" value="ATP_GRASP"/>
    <property type="match status" value="1"/>
</dbReference>
<evidence type="ECO:0000256" key="6">
    <source>
        <dbReference type="ARBA" id="ARBA00025704"/>
    </source>
</evidence>
<dbReference type="GO" id="GO:0016874">
    <property type="term" value="F:ligase activity"/>
    <property type="evidence" value="ECO:0007669"/>
    <property type="project" value="UniProtKB-KW"/>
</dbReference>
<dbReference type="EMBL" id="MT631135">
    <property type="protein sequence ID" value="QNO45583.1"/>
    <property type="molecule type" value="Genomic_DNA"/>
</dbReference>
<protein>
    <submittedName>
        <fullName evidence="11">Formate-dependent phosphoribosylglycinamide formyltransferase</fullName>
        <ecNumber evidence="11">2.1.2.-</ecNumber>
    </submittedName>
</protein>
<evidence type="ECO:0000313" key="12">
    <source>
        <dbReference type="EMBL" id="QNO45583.1"/>
    </source>
</evidence>
<dbReference type="GO" id="GO:0016740">
    <property type="term" value="F:transferase activity"/>
    <property type="evidence" value="ECO:0007669"/>
    <property type="project" value="UniProtKB-KW"/>
</dbReference>
<dbReference type="InterPro" id="IPR013815">
    <property type="entry name" value="ATP_grasp_subdomain_1"/>
</dbReference>
<dbReference type="InterPro" id="IPR016185">
    <property type="entry name" value="PreATP-grasp_dom_sf"/>
</dbReference>
<feature type="domain" description="ATP-grasp" evidence="8">
    <location>
        <begin position="121"/>
        <end position="345"/>
    </location>
</feature>
<keyword evidence="5" id="KW-0460">Magnesium</keyword>
<dbReference type="InterPro" id="IPR054350">
    <property type="entry name" value="PurT/PurK_preATP-grasp"/>
</dbReference>
<evidence type="ECO:0000313" key="9">
    <source>
        <dbReference type="EMBL" id="QNO41308.1"/>
    </source>
</evidence>
<proteinExistence type="predicted"/>
<organism evidence="11">
    <name type="scientific">Candidatus Methanogaster sp. ANME-2c ERB4</name>
    <dbReference type="NCBI Taxonomy" id="2759911"/>
    <lineage>
        <taxon>Archaea</taxon>
        <taxon>Methanobacteriati</taxon>
        <taxon>Methanobacteriota</taxon>
        <taxon>Stenosarchaea group</taxon>
        <taxon>Methanomicrobia</taxon>
        <taxon>Methanosarcinales</taxon>
        <taxon>ANME-2 cluster</taxon>
        <taxon>Candidatus Methanogasteraceae</taxon>
        <taxon>Candidatus Methanogaster</taxon>
    </lineage>
</organism>
<dbReference type="Gene3D" id="3.30.1490.20">
    <property type="entry name" value="ATP-grasp fold, A domain"/>
    <property type="match status" value="1"/>
</dbReference>
<evidence type="ECO:0000313" key="13">
    <source>
        <dbReference type="EMBL" id="QNO48108.1"/>
    </source>
</evidence>
<evidence type="ECO:0000256" key="7">
    <source>
        <dbReference type="PROSITE-ProRule" id="PRU00409"/>
    </source>
</evidence>
<dbReference type="PANTHER" id="PTHR43055">
    <property type="entry name" value="FORMATE-DEPENDENT PHOSPHORIBOSYLGLYCINAMIDE FORMYLTRANSFERASE"/>
    <property type="match status" value="1"/>
</dbReference>
<dbReference type="GO" id="GO:0006164">
    <property type="term" value="P:purine nucleotide biosynthetic process"/>
    <property type="evidence" value="ECO:0007669"/>
    <property type="project" value="UniProtKB-KW"/>
</dbReference>
<dbReference type="SUPFAM" id="SSF51246">
    <property type="entry name" value="Rudiment single hybrid motif"/>
    <property type="match status" value="1"/>
</dbReference>
<dbReference type="Pfam" id="PF02222">
    <property type="entry name" value="ATP-grasp"/>
    <property type="match status" value="2"/>
</dbReference>
<dbReference type="Pfam" id="PF21244">
    <property type="entry name" value="PurT_C"/>
    <property type="match status" value="1"/>
</dbReference>
<dbReference type="InterPro" id="IPR048740">
    <property type="entry name" value="PurT_C"/>
</dbReference>
<dbReference type="Gene3D" id="3.30.470.20">
    <property type="entry name" value="ATP-grasp fold, B domain"/>
    <property type="match status" value="1"/>
</dbReference>
<keyword evidence="1" id="KW-0436">Ligase</keyword>
<keyword evidence="2 7" id="KW-0547">Nucleotide-binding</keyword>
<dbReference type="EMBL" id="MT631117">
    <property type="protein sequence ID" value="QNO45435.1"/>
    <property type="molecule type" value="Genomic_DNA"/>
</dbReference>
<dbReference type="GO" id="GO:0005524">
    <property type="term" value="F:ATP binding"/>
    <property type="evidence" value="ECO:0007669"/>
    <property type="project" value="UniProtKB-UniRule"/>
</dbReference>
<evidence type="ECO:0000313" key="10">
    <source>
        <dbReference type="EMBL" id="QNO42336.1"/>
    </source>
</evidence>
<dbReference type="InterPro" id="IPR003135">
    <property type="entry name" value="ATP-grasp_carboxylate-amine"/>
</dbReference>
<keyword evidence="3" id="KW-0658">Purine biosynthesis</keyword>
<sequence length="461" mass="51249">MKKLDVIAAPLEKNSLKLLLFGAGELGKEIVIEAQRLGMETIAVDRYERAPAQQVAHRAYTVNMMDANAMRSIVDRERPDIIIPEIEAIDLDILFEFEEDGYLVTPNARATYAAMNRERIREAIVKSGVKTGAYTYTRTDDLSEFTDAVEKIGYPCFSKAIMSSSGKGSYLIEKREDIEKAISAARYETRGSGEMAIIEEYVPFETEVTELAVRHLDEDGERIVTTFPKPIGHYQIDGDYHSSWQSPNVEEYLPYNVDAIGKSVERDPELAKEAEKKIYDAAKRITDELGGVGVFGCELFVRVTDGRVDVYANECAPRPHDTGMTTYISHPQGFNEGGLHVRAAAGLPIPARIGDGYRLFDPIAPAASHVIISPAQGFDPEYKGLFDAMTVTGTNIHLFGKPLAYPTGWIVEERMGIALAMGTDAFDAKRKAEIAAHKIMIRTATDTEWKGQTERRMHVVQ</sequence>
<dbReference type="GO" id="GO:0046872">
    <property type="term" value="F:metal ion binding"/>
    <property type="evidence" value="ECO:0007669"/>
    <property type="project" value="InterPro"/>
</dbReference>
<dbReference type="InterPro" id="IPR011054">
    <property type="entry name" value="Rudment_hybrid_motif"/>
</dbReference>
<dbReference type="InterPro" id="IPR011761">
    <property type="entry name" value="ATP-grasp"/>
</dbReference>
<accession>A0A7G9YBQ1</accession>
<dbReference type="NCBIfam" id="NF006766">
    <property type="entry name" value="PRK09288.1"/>
    <property type="match status" value="1"/>
</dbReference>
<dbReference type="GO" id="GO:0005829">
    <property type="term" value="C:cytosol"/>
    <property type="evidence" value="ECO:0007669"/>
    <property type="project" value="TreeGrafter"/>
</dbReference>
<evidence type="ECO:0000256" key="2">
    <source>
        <dbReference type="ARBA" id="ARBA00022741"/>
    </source>
</evidence>
<name>A0A7G9YBQ1_9EURY</name>